<dbReference type="RefSeq" id="WP_379715007.1">
    <property type="nucleotide sequence ID" value="NZ_JBHTBS010000011.1"/>
</dbReference>
<dbReference type="EMBL" id="JBHTBS010000011">
    <property type="protein sequence ID" value="MFC7338974.1"/>
    <property type="molecule type" value="Genomic_DNA"/>
</dbReference>
<evidence type="ECO:0000256" key="1">
    <source>
        <dbReference type="SAM" id="SignalP"/>
    </source>
</evidence>
<evidence type="ECO:0000313" key="3">
    <source>
        <dbReference type="Proteomes" id="UP001596472"/>
    </source>
</evidence>
<sequence length="55" mass="6110">MSIRSVFRLFAIAICAFSLNACLTKRTVTVGGQTVEEGYVVKRPIKEAIENTTFE</sequence>
<proteinExistence type="predicted"/>
<organism evidence="2 3">
    <name type="scientific">Haloferula chungangensis</name>
    <dbReference type="NCBI Taxonomy" id="1048331"/>
    <lineage>
        <taxon>Bacteria</taxon>
        <taxon>Pseudomonadati</taxon>
        <taxon>Verrucomicrobiota</taxon>
        <taxon>Verrucomicrobiia</taxon>
        <taxon>Verrucomicrobiales</taxon>
        <taxon>Verrucomicrobiaceae</taxon>
        <taxon>Haloferula</taxon>
    </lineage>
</organism>
<comment type="caution">
    <text evidence="2">The sequence shown here is derived from an EMBL/GenBank/DDBJ whole genome shotgun (WGS) entry which is preliminary data.</text>
</comment>
<keyword evidence="3" id="KW-1185">Reference proteome</keyword>
<feature type="chain" id="PRO_5046557778" evidence="1">
    <location>
        <begin position="22"/>
        <end position="55"/>
    </location>
</feature>
<feature type="signal peptide" evidence="1">
    <location>
        <begin position="1"/>
        <end position="21"/>
    </location>
</feature>
<keyword evidence="1" id="KW-0732">Signal</keyword>
<gene>
    <name evidence="2" type="ORF">ACFQY0_17385</name>
</gene>
<dbReference type="Proteomes" id="UP001596472">
    <property type="component" value="Unassembled WGS sequence"/>
</dbReference>
<name>A0ABW2LC98_9BACT</name>
<evidence type="ECO:0000313" key="2">
    <source>
        <dbReference type="EMBL" id="MFC7338974.1"/>
    </source>
</evidence>
<reference evidence="3" key="1">
    <citation type="journal article" date="2019" name="Int. J. Syst. Evol. Microbiol.">
        <title>The Global Catalogue of Microorganisms (GCM) 10K type strain sequencing project: providing services to taxonomists for standard genome sequencing and annotation.</title>
        <authorList>
            <consortium name="The Broad Institute Genomics Platform"/>
            <consortium name="The Broad Institute Genome Sequencing Center for Infectious Disease"/>
            <person name="Wu L."/>
            <person name="Ma J."/>
        </authorList>
    </citation>
    <scope>NUCLEOTIDE SEQUENCE [LARGE SCALE GENOMIC DNA]</scope>
    <source>
        <strain evidence="3">CGMCC 4.1467</strain>
    </source>
</reference>
<protein>
    <submittedName>
        <fullName evidence="2">Uncharacterized protein</fullName>
    </submittedName>
</protein>
<accession>A0ABW2LC98</accession>